<gene>
    <name evidence="3" type="ORF">THITH_07735</name>
</gene>
<name>W0DLR6_9GAMM</name>
<dbReference type="PANTHER" id="PTHR33755:SF6">
    <property type="entry name" value="PLASMID STABILIZATION SYSTEM PROTEIN"/>
    <property type="match status" value="1"/>
</dbReference>
<dbReference type="HOGENOM" id="CLU_147162_11_2_6"/>
<dbReference type="KEGG" id="tti:THITH_07735"/>
<dbReference type="InterPro" id="IPR051803">
    <property type="entry name" value="TA_system_RelE-like_toxin"/>
</dbReference>
<dbReference type="Gene3D" id="3.30.2310.20">
    <property type="entry name" value="RelE-like"/>
    <property type="match status" value="1"/>
</dbReference>
<dbReference type="OrthoDB" id="573800at2"/>
<sequence>MKVVLSLQAREDLRDVLGYIVEDTPRAARSVLARIRERVEELQRYPHIGRPGRVPGARELVITGTPYLAPYLAVNDTLQILRACHGAR</sequence>
<proteinExistence type="inferred from homology"/>
<reference evidence="3 4" key="1">
    <citation type="submission" date="2013-12" db="EMBL/GenBank/DDBJ databases">
        <authorList>
            <consortium name="DOE Joint Genome Institute"/>
            <person name="Muyzer G."/>
            <person name="Huntemann M."/>
            <person name="Han J."/>
            <person name="Chen A."/>
            <person name="Kyrpides N."/>
            <person name="Mavromatis K."/>
            <person name="Markowitz V."/>
            <person name="Palaniappan K."/>
            <person name="Ivanova N."/>
            <person name="Schaumberg A."/>
            <person name="Pati A."/>
            <person name="Liolios K."/>
            <person name="Nordberg H.P."/>
            <person name="Cantor M.N."/>
            <person name="Hua S.X."/>
            <person name="Woyke T."/>
        </authorList>
    </citation>
    <scope>NUCLEOTIDE SEQUENCE [LARGE SCALE GENOMIC DNA]</scope>
    <source>
        <strain evidence="3 4">ARh 1</strain>
    </source>
</reference>
<comment type="similarity">
    <text evidence="1">Belongs to the RelE toxin family.</text>
</comment>
<dbReference type="STRING" id="713585.THITH_07735"/>
<organism evidence="3 4">
    <name type="scientific">Thioalkalivibrio paradoxus ARh 1</name>
    <dbReference type="NCBI Taxonomy" id="713585"/>
    <lineage>
        <taxon>Bacteria</taxon>
        <taxon>Pseudomonadati</taxon>
        <taxon>Pseudomonadota</taxon>
        <taxon>Gammaproteobacteria</taxon>
        <taxon>Chromatiales</taxon>
        <taxon>Ectothiorhodospiraceae</taxon>
        <taxon>Thioalkalivibrio</taxon>
    </lineage>
</organism>
<accession>W0DLR6</accession>
<evidence type="ECO:0000256" key="2">
    <source>
        <dbReference type="ARBA" id="ARBA00022649"/>
    </source>
</evidence>
<evidence type="ECO:0000313" key="3">
    <source>
        <dbReference type="EMBL" id="AHE98172.1"/>
    </source>
</evidence>
<keyword evidence="4" id="KW-1185">Reference proteome</keyword>
<dbReference type="InterPro" id="IPR035093">
    <property type="entry name" value="RelE/ParE_toxin_dom_sf"/>
</dbReference>
<dbReference type="Proteomes" id="UP000005289">
    <property type="component" value="Chromosome"/>
</dbReference>
<dbReference type="Pfam" id="PF05016">
    <property type="entry name" value="ParE_toxin"/>
    <property type="match status" value="1"/>
</dbReference>
<protein>
    <submittedName>
        <fullName evidence="3">Toxin Y4kP</fullName>
    </submittedName>
</protein>
<evidence type="ECO:0000313" key="4">
    <source>
        <dbReference type="Proteomes" id="UP000005289"/>
    </source>
</evidence>
<dbReference type="RefSeq" id="WP_006747701.1">
    <property type="nucleotide sequence ID" value="NZ_CP007029.1"/>
</dbReference>
<dbReference type="AlphaFoldDB" id="W0DLR6"/>
<dbReference type="InterPro" id="IPR007712">
    <property type="entry name" value="RelE/ParE_toxin"/>
</dbReference>
<dbReference type="PANTHER" id="PTHR33755">
    <property type="entry name" value="TOXIN PARE1-RELATED"/>
    <property type="match status" value="1"/>
</dbReference>
<evidence type="ECO:0000256" key="1">
    <source>
        <dbReference type="ARBA" id="ARBA00006226"/>
    </source>
</evidence>
<keyword evidence="2" id="KW-1277">Toxin-antitoxin system</keyword>
<dbReference type="EMBL" id="CP007029">
    <property type="protein sequence ID" value="AHE98172.1"/>
    <property type="molecule type" value="Genomic_DNA"/>
</dbReference>